<dbReference type="InterPro" id="IPR000998">
    <property type="entry name" value="MAM_dom"/>
</dbReference>
<dbReference type="AlphaFoldDB" id="A0AAV4MTY3"/>
<evidence type="ECO:0000313" key="2">
    <source>
        <dbReference type="EMBL" id="GIX75931.1"/>
    </source>
</evidence>
<feature type="non-terminal residue" evidence="2">
    <location>
        <position position="1"/>
    </location>
</feature>
<protein>
    <submittedName>
        <fullName evidence="2">MAM and LDL-receptor class A domain-containing protein</fullName>
    </submittedName>
</protein>
<organism evidence="2 3">
    <name type="scientific">Caerostris extrusa</name>
    <name type="common">Bark spider</name>
    <name type="synonym">Caerostris bankana</name>
    <dbReference type="NCBI Taxonomy" id="172846"/>
    <lineage>
        <taxon>Eukaryota</taxon>
        <taxon>Metazoa</taxon>
        <taxon>Ecdysozoa</taxon>
        <taxon>Arthropoda</taxon>
        <taxon>Chelicerata</taxon>
        <taxon>Arachnida</taxon>
        <taxon>Araneae</taxon>
        <taxon>Araneomorphae</taxon>
        <taxon>Entelegynae</taxon>
        <taxon>Araneoidea</taxon>
        <taxon>Araneidae</taxon>
        <taxon>Caerostris</taxon>
    </lineage>
</organism>
<proteinExistence type="predicted"/>
<dbReference type="PANTHER" id="PTHR23282">
    <property type="entry name" value="APICAL ENDOSOMAL GLYCOPROTEIN PRECURSOR"/>
    <property type="match status" value="1"/>
</dbReference>
<name>A0AAV4MTY3_CAEEX</name>
<keyword evidence="3" id="KW-1185">Reference proteome</keyword>
<comment type="caution">
    <text evidence="2">The sequence shown here is derived from an EMBL/GenBank/DDBJ whole genome shotgun (WGS) entry which is preliminary data.</text>
</comment>
<gene>
    <name evidence="2" type="primary">X975_08288</name>
    <name evidence="2" type="ORF">CEXT_626401</name>
</gene>
<evidence type="ECO:0000259" key="1">
    <source>
        <dbReference type="PROSITE" id="PS50060"/>
    </source>
</evidence>
<dbReference type="Proteomes" id="UP001054945">
    <property type="component" value="Unassembled WGS sequence"/>
</dbReference>
<feature type="domain" description="MAM" evidence="1">
    <location>
        <begin position="139"/>
        <end position="209"/>
    </location>
</feature>
<dbReference type="SUPFAM" id="SSF49899">
    <property type="entry name" value="Concanavalin A-like lectins/glucanases"/>
    <property type="match status" value="2"/>
</dbReference>
<reference evidence="2 3" key="1">
    <citation type="submission" date="2021-06" db="EMBL/GenBank/DDBJ databases">
        <title>Caerostris extrusa draft genome.</title>
        <authorList>
            <person name="Kono N."/>
            <person name="Arakawa K."/>
        </authorList>
    </citation>
    <scope>NUCLEOTIDE SEQUENCE [LARGE SCALE GENOMIC DNA]</scope>
</reference>
<feature type="domain" description="MAM" evidence="1">
    <location>
        <begin position="1"/>
        <end position="55"/>
    </location>
</feature>
<dbReference type="EMBL" id="BPLR01020210">
    <property type="protein sequence ID" value="GIX75931.1"/>
    <property type="molecule type" value="Genomic_DNA"/>
</dbReference>
<sequence length="209" mass="23840">EKCDFHEDMCGLINLAAWSSYKWQRRQAESFSLEQGTSVPDTDSQKNKQGYFAVLTGKSYMYVSQIGVGTKIRRFSQTANTGKEWQFASITIGNYPAGKVFEFHGNADYQKVGSEVQDIAIDNINYINCDPNLIYSESLNCTFDYDDCGWHPDNNFTVATWSRAKSSPQNYGPKSDHTGRKGYFMYVSGNYMRKGNKAHLVSLKQKRHR</sequence>
<dbReference type="InterPro" id="IPR013320">
    <property type="entry name" value="ConA-like_dom_sf"/>
</dbReference>
<dbReference type="PROSITE" id="PS50060">
    <property type="entry name" value="MAM_2"/>
    <property type="match status" value="2"/>
</dbReference>
<dbReference type="InterPro" id="IPR051560">
    <property type="entry name" value="MAM_domain-containing"/>
</dbReference>
<dbReference type="Gene3D" id="2.60.120.200">
    <property type="match status" value="2"/>
</dbReference>
<dbReference type="Pfam" id="PF00629">
    <property type="entry name" value="MAM"/>
    <property type="match status" value="1"/>
</dbReference>
<accession>A0AAV4MTY3</accession>
<dbReference type="GO" id="GO:0016020">
    <property type="term" value="C:membrane"/>
    <property type="evidence" value="ECO:0007669"/>
    <property type="project" value="InterPro"/>
</dbReference>
<evidence type="ECO:0000313" key="3">
    <source>
        <dbReference type="Proteomes" id="UP001054945"/>
    </source>
</evidence>
<dbReference type="PANTHER" id="PTHR23282:SF101">
    <property type="entry name" value="MAM DOMAIN-CONTAINING PROTEIN"/>
    <property type="match status" value="1"/>
</dbReference>